<dbReference type="Pfam" id="PF01663">
    <property type="entry name" value="Phosphodiest"/>
    <property type="match status" value="1"/>
</dbReference>
<name>A0A3B0TLG8_9ZZZZ</name>
<dbReference type="InterPro" id="IPR002591">
    <property type="entry name" value="Phosphodiest/P_Trfase"/>
</dbReference>
<dbReference type="EC" id="3.1.3.1" evidence="1"/>
<accession>A0A3B0TLG8</accession>
<keyword evidence="1" id="KW-0378">Hydrolase</keyword>
<dbReference type="PIRSF" id="PIRSF031924">
    <property type="entry name" value="Pi-irrepressible_AP"/>
    <property type="match status" value="1"/>
</dbReference>
<dbReference type="EMBL" id="UOEP01000018">
    <property type="protein sequence ID" value="VAW13049.1"/>
    <property type="molecule type" value="Genomic_DNA"/>
</dbReference>
<dbReference type="SUPFAM" id="SSF53649">
    <property type="entry name" value="Alkaline phosphatase-like"/>
    <property type="match status" value="1"/>
</dbReference>
<dbReference type="InterPro" id="IPR026263">
    <property type="entry name" value="Alkaline_phosphatase_prok"/>
</dbReference>
<reference evidence="1" key="1">
    <citation type="submission" date="2018-06" db="EMBL/GenBank/DDBJ databases">
        <authorList>
            <person name="Zhirakovskaya E."/>
        </authorList>
    </citation>
    <scope>NUCLEOTIDE SEQUENCE</scope>
</reference>
<dbReference type="AlphaFoldDB" id="A0A3B0TLG8"/>
<evidence type="ECO:0000313" key="1">
    <source>
        <dbReference type="EMBL" id="VAW13049.1"/>
    </source>
</evidence>
<dbReference type="GO" id="GO:0004035">
    <property type="term" value="F:alkaline phosphatase activity"/>
    <property type="evidence" value="ECO:0007669"/>
    <property type="project" value="UniProtKB-EC"/>
</dbReference>
<proteinExistence type="predicted"/>
<protein>
    <submittedName>
        <fullName evidence="1">Alkaline phosphatase Type I phosphodiesterase/nucleotide pyrophosphatase</fullName>
        <ecNumber evidence="1">3.1.3.1</ecNumber>
    </submittedName>
</protein>
<dbReference type="InterPro" id="IPR017850">
    <property type="entry name" value="Alkaline_phosphatase_core_sf"/>
</dbReference>
<organism evidence="1">
    <name type="scientific">hydrothermal vent metagenome</name>
    <dbReference type="NCBI Taxonomy" id="652676"/>
    <lineage>
        <taxon>unclassified sequences</taxon>
        <taxon>metagenomes</taxon>
        <taxon>ecological metagenomes</taxon>
    </lineage>
</organism>
<sequence>MRSKVTFGLLSIFFLSLTFNKTGAQPLKSNGNGAPKLVVGIVVENMRPDYIDRYWDKFQDNGFRKLYTQGAVCSNFKIEQHIQSYPSGMATLYTGVFPATHGIIDRAWYDRLKEKVVDCVEDNYYFTVGADTKAGNASPSKLMANTIGDNLKVFTRGKSKVYSIAMNDASAIFSSGHAADAAYWFDIESGRMISSSFYLSRFPDWVRIFNSKGLAEIYTHRNWVTLLPITSYSESIEDEYLLERGYFAKWNTFPHVISRYVRRTGNFAPLKTTPFANTIISSFAKELIDNEPIATDKYTDLITVVFSSMDYENGSFGPASLEMEDLYLRLDQDIAGLIDLLEKKFGKDEILVYLTSNTSASYPVEYLKEEFNLNVGNFSPESAIALLTSYLNITYGDDKWIENVTGQEFYLNHKLIERRRIDLDKMVEKAAVFINQFEGVKIVLPSFDLERGGNGSAENSALYNSFCKNRSGDFSFILEEGWQPSFKYRRVNYTGQTHVPLVFYGKGILPRNIKARHLAIDLVPTISDLIGIPAPDRCQGRIIDLP</sequence>
<dbReference type="CDD" id="cd16016">
    <property type="entry name" value="AP-SPAP"/>
    <property type="match status" value="1"/>
</dbReference>
<gene>
    <name evidence="1" type="ORF">MNBD_BACTEROID01-1778</name>
</gene>
<dbReference type="Gene3D" id="3.40.720.10">
    <property type="entry name" value="Alkaline Phosphatase, subunit A"/>
    <property type="match status" value="1"/>
</dbReference>
<dbReference type="Gene3D" id="3.30.1360.150">
    <property type="match status" value="1"/>
</dbReference>